<organism evidence="2 3">
    <name type="scientific">Fluctibacter corallii</name>
    <dbReference type="NCBI Taxonomy" id="2984329"/>
    <lineage>
        <taxon>Bacteria</taxon>
        <taxon>Pseudomonadati</taxon>
        <taxon>Pseudomonadota</taxon>
        <taxon>Gammaproteobacteria</taxon>
        <taxon>Alteromonadales</taxon>
        <taxon>Alteromonadaceae</taxon>
        <taxon>Fluctibacter</taxon>
    </lineage>
</organism>
<proteinExistence type="predicted"/>
<evidence type="ECO:0000313" key="3">
    <source>
        <dbReference type="Proteomes" id="UP001652504"/>
    </source>
</evidence>
<dbReference type="InterPro" id="IPR025991">
    <property type="entry name" value="Chemoreceptor_zinc-bind_dom"/>
</dbReference>
<name>A0ABT3A8G1_9ALTE</name>
<keyword evidence="3" id="KW-1185">Reference proteome</keyword>
<dbReference type="Proteomes" id="UP001652504">
    <property type="component" value="Unassembled WGS sequence"/>
</dbReference>
<gene>
    <name evidence="2" type="ORF">OE749_09685</name>
</gene>
<dbReference type="Pfam" id="PF13682">
    <property type="entry name" value="CZB"/>
    <property type="match status" value="1"/>
</dbReference>
<dbReference type="Gene3D" id="1.20.120.30">
    <property type="entry name" value="Aspartate receptor, ligand-binding domain"/>
    <property type="match status" value="1"/>
</dbReference>
<dbReference type="EMBL" id="JAOWKX010000004">
    <property type="protein sequence ID" value="MCV2884967.1"/>
    <property type="molecule type" value="Genomic_DNA"/>
</dbReference>
<accession>A0ABT3A8G1</accession>
<evidence type="ECO:0000313" key="2">
    <source>
        <dbReference type="EMBL" id="MCV2884967.1"/>
    </source>
</evidence>
<protein>
    <submittedName>
        <fullName evidence="2">CZB domain-containing protein</fullName>
    </submittedName>
</protein>
<evidence type="ECO:0000259" key="1">
    <source>
        <dbReference type="Pfam" id="PF13682"/>
    </source>
</evidence>
<sequence>MKLDHVVWKGDVYAVIAGLSDKSPSTFADHTMCRLGKWYQSKGKEQYGNQHAFKQLDKPHATVHKMGLEAMQAAQANQFDKAQTALEAMETASQEVMRLLDELQD</sequence>
<reference evidence="2 3" key="1">
    <citation type="submission" date="2022-10" db="EMBL/GenBank/DDBJ databases">
        <title>Aestuariibacter sp. AA17 isolated from Montipora capitata coral fragment.</title>
        <authorList>
            <person name="Emsley S.A."/>
            <person name="Pfannmuller K.M."/>
            <person name="Loughran R.M."/>
            <person name="Shlafstein M."/>
            <person name="Papke E."/>
            <person name="Saw J.H."/>
            <person name="Ushijima B."/>
            <person name="Videau P."/>
        </authorList>
    </citation>
    <scope>NUCLEOTIDE SEQUENCE [LARGE SCALE GENOMIC DNA]</scope>
    <source>
        <strain evidence="2 3">AA17</strain>
    </source>
</reference>
<comment type="caution">
    <text evidence="2">The sequence shown here is derived from an EMBL/GenBank/DDBJ whole genome shotgun (WGS) entry which is preliminary data.</text>
</comment>
<feature type="domain" description="Chemoreceptor zinc-binding" evidence="1">
    <location>
        <begin position="5"/>
        <end position="70"/>
    </location>
</feature>